<feature type="region of interest" description="Disordered" evidence="9">
    <location>
        <begin position="517"/>
        <end position="550"/>
    </location>
</feature>
<dbReference type="STRING" id="282301.A0A267F3E1"/>
<dbReference type="AlphaFoldDB" id="A0A267F3E1"/>
<evidence type="ECO:0000256" key="3">
    <source>
        <dbReference type="ARBA" id="ARBA00013220"/>
    </source>
</evidence>
<evidence type="ECO:0000256" key="7">
    <source>
        <dbReference type="ARBA" id="ARBA00048528"/>
    </source>
</evidence>
<feature type="domain" description="Aminotransferase class I/classII large" evidence="11">
    <location>
        <begin position="120"/>
        <end position="477"/>
    </location>
</feature>
<name>A0A267F3E1_9PLAT</name>
<evidence type="ECO:0000259" key="11">
    <source>
        <dbReference type="Pfam" id="PF00155"/>
    </source>
</evidence>
<keyword evidence="10" id="KW-0812">Transmembrane</keyword>
<evidence type="ECO:0000256" key="5">
    <source>
        <dbReference type="ARBA" id="ARBA00022898"/>
    </source>
</evidence>
<evidence type="ECO:0000256" key="10">
    <source>
        <dbReference type="SAM" id="Phobius"/>
    </source>
</evidence>
<organism evidence="12 13">
    <name type="scientific">Macrostomum lignano</name>
    <dbReference type="NCBI Taxonomy" id="282301"/>
    <lineage>
        <taxon>Eukaryota</taxon>
        <taxon>Metazoa</taxon>
        <taxon>Spiralia</taxon>
        <taxon>Lophotrochozoa</taxon>
        <taxon>Platyhelminthes</taxon>
        <taxon>Rhabditophora</taxon>
        <taxon>Macrostomorpha</taxon>
        <taxon>Macrostomida</taxon>
        <taxon>Macrostomidae</taxon>
        <taxon>Macrostomum</taxon>
    </lineage>
</organism>
<dbReference type="InterPro" id="IPR015421">
    <property type="entry name" value="PyrdxlP-dep_Trfase_major"/>
</dbReference>
<dbReference type="InterPro" id="IPR015424">
    <property type="entry name" value="PyrdxlP-dep_Trfase"/>
</dbReference>
<proteinExistence type="inferred from homology"/>
<dbReference type="PANTHER" id="PTHR13693:SF3">
    <property type="entry name" value="LD36009P"/>
    <property type="match status" value="1"/>
</dbReference>
<dbReference type="InterPro" id="IPR001917">
    <property type="entry name" value="Aminotrans_II_pyridoxalP_BS"/>
</dbReference>
<comment type="caution">
    <text evidence="12">The sequence shown here is derived from an EMBL/GenBank/DDBJ whole genome shotgun (WGS) entry which is preliminary data.</text>
</comment>
<accession>A0A267F3E1</accession>
<dbReference type="EMBL" id="NIVC01001405">
    <property type="protein sequence ID" value="PAA68300.1"/>
    <property type="molecule type" value="Genomic_DNA"/>
</dbReference>
<evidence type="ECO:0000256" key="8">
    <source>
        <dbReference type="RuleBase" id="RU003693"/>
    </source>
</evidence>
<dbReference type="PROSITE" id="PS00599">
    <property type="entry name" value="AA_TRANSFER_CLASS_2"/>
    <property type="match status" value="1"/>
</dbReference>
<dbReference type="PANTHER" id="PTHR13693">
    <property type="entry name" value="CLASS II AMINOTRANSFERASE/8-AMINO-7-OXONONANOATE SYNTHASE"/>
    <property type="match status" value="1"/>
</dbReference>
<dbReference type="OrthoDB" id="65434at2759"/>
<feature type="compositionally biased region" description="Basic and acidic residues" evidence="9">
    <location>
        <begin position="532"/>
        <end position="550"/>
    </location>
</feature>
<comment type="similarity">
    <text evidence="2 8">Belongs to the class-II pyridoxal-phosphate-dependent aminotransferase family.</text>
</comment>
<evidence type="ECO:0000256" key="1">
    <source>
        <dbReference type="ARBA" id="ARBA00001933"/>
    </source>
</evidence>
<dbReference type="GO" id="GO:0004758">
    <property type="term" value="F:serine C-palmitoyltransferase activity"/>
    <property type="evidence" value="ECO:0007669"/>
    <property type="project" value="UniProtKB-EC"/>
</dbReference>
<evidence type="ECO:0000256" key="9">
    <source>
        <dbReference type="SAM" id="MobiDB-lite"/>
    </source>
</evidence>
<sequence length="563" mass="61642">SAALEMSVKHEEQFEPTPYVVAIITYIGYVMLAVFGHMRDFLRNHGFEKNLIATEPARTKDFVPLYQNFESFYTRNLYRRIRDCWNRPIRTCPGAEFELIDRKSPDHGWSFEYPGTHTRAINFGSYNYLGFAETDGPCADAAAAATETFGCGVGSPRAEAGNLDLHTRLEATVAEFVGAEDAIIFPMGFATNALNMPALIGKGCCVLSDELNHSSLVLGARLTGAKIKVFRHNDIADVEAKLRDAIVYGQDRTRRPFKKILIVVEGVYSMEGSVTRLPELIALKKKYKAYLYLDEAHSIGAMGPHGRGVVDYFGCDPRDVDVLMGTFTKSFGGAGGYIAGSQHLVALLRQRSHSGLYGASLPAPVAAQVVTAFQMLMGRAGPPGEGARRLKQLEVNTQYFRASLHRLGVIVYGHRTSPVVPVMIFMPGKIAAFGRETLKRGLGTVVVGYPATPIIESRARFCLSAAHSLDIIDRSVQIIDEVTSLLLMKYSRRPPPAWTAGITREWAEAQLKLVDQQRRPHGAANGGPVPRRPVECRGDPPDKVADENDAAVKDNLAAVAAAS</sequence>
<dbReference type="CDD" id="cd06454">
    <property type="entry name" value="KBL_like"/>
    <property type="match status" value="1"/>
</dbReference>
<dbReference type="InterPro" id="IPR050087">
    <property type="entry name" value="AON_synthase_class-II"/>
</dbReference>
<gene>
    <name evidence="12" type="ORF">BOX15_Mlig032150g1</name>
</gene>
<keyword evidence="10" id="KW-0472">Membrane</keyword>
<reference evidence="12 13" key="1">
    <citation type="submission" date="2017-06" db="EMBL/GenBank/DDBJ databases">
        <title>A platform for efficient transgenesis in Macrostomum lignano, a flatworm model organism for stem cell research.</title>
        <authorList>
            <person name="Berezikov E."/>
        </authorList>
    </citation>
    <scope>NUCLEOTIDE SEQUENCE [LARGE SCALE GENOMIC DNA]</scope>
    <source>
        <strain evidence="12">DV1</strain>
        <tissue evidence="12">Whole organism</tissue>
    </source>
</reference>
<evidence type="ECO:0000313" key="12">
    <source>
        <dbReference type="EMBL" id="PAA68300.1"/>
    </source>
</evidence>
<dbReference type="Proteomes" id="UP000215902">
    <property type="component" value="Unassembled WGS sequence"/>
</dbReference>
<keyword evidence="5 8" id="KW-0663">Pyridoxal phosphate</keyword>
<dbReference type="GO" id="GO:0030170">
    <property type="term" value="F:pyridoxal phosphate binding"/>
    <property type="evidence" value="ECO:0007669"/>
    <property type="project" value="InterPro"/>
</dbReference>
<evidence type="ECO:0000256" key="2">
    <source>
        <dbReference type="ARBA" id="ARBA00008392"/>
    </source>
</evidence>
<dbReference type="InterPro" id="IPR004839">
    <property type="entry name" value="Aminotransferase_I/II_large"/>
</dbReference>
<dbReference type="EC" id="2.3.1.50" evidence="3"/>
<feature type="transmembrane region" description="Helical" evidence="10">
    <location>
        <begin position="16"/>
        <end position="35"/>
    </location>
</feature>
<feature type="non-terminal residue" evidence="12">
    <location>
        <position position="1"/>
    </location>
</feature>
<dbReference type="Gene3D" id="3.40.640.10">
    <property type="entry name" value="Type I PLP-dependent aspartate aminotransferase-like (Major domain)"/>
    <property type="match status" value="1"/>
</dbReference>
<dbReference type="GO" id="GO:0046512">
    <property type="term" value="P:sphingosine biosynthetic process"/>
    <property type="evidence" value="ECO:0007669"/>
    <property type="project" value="TreeGrafter"/>
</dbReference>
<keyword evidence="6" id="KW-0012">Acyltransferase</keyword>
<protein>
    <recommendedName>
        <fullName evidence="3">serine C-palmitoyltransferase</fullName>
        <ecNumber evidence="3">2.3.1.50</ecNumber>
    </recommendedName>
</protein>
<dbReference type="GO" id="GO:0046513">
    <property type="term" value="P:ceramide biosynthetic process"/>
    <property type="evidence" value="ECO:0007669"/>
    <property type="project" value="TreeGrafter"/>
</dbReference>
<keyword evidence="4" id="KW-0808">Transferase</keyword>
<dbReference type="SUPFAM" id="SSF53383">
    <property type="entry name" value="PLP-dependent transferases"/>
    <property type="match status" value="1"/>
</dbReference>
<evidence type="ECO:0000256" key="6">
    <source>
        <dbReference type="ARBA" id="ARBA00023315"/>
    </source>
</evidence>
<comment type="cofactor">
    <cofactor evidence="1 8">
        <name>pyridoxal 5'-phosphate</name>
        <dbReference type="ChEBI" id="CHEBI:597326"/>
    </cofactor>
</comment>
<dbReference type="GO" id="GO:0017059">
    <property type="term" value="C:serine palmitoyltransferase complex"/>
    <property type="evidence" value="ECO:0007669"/>
    <property type="project" value="TreeGrafter"/>
</dbReference>
<dbReference type="Pfam" id="PF00155">
    <property type="entry name" value="Aminotran_1_2"/>
    <property type="match status" value="1"/>
</dbReference>
<keyword evidence="13" id="KW-1185">Reference proteome</keyword>
<dbReference type="GO" id="GO:0016020">
    <property type="term" value="C:membrane"/>
    <property type="evidence" value="ECO:0007669"/>
    <property type="project" value="GOC"/>
</dbReference>
<dbReference type="InterPro" id="IPR015422">
    <property type="entry name" value="PyrdxlP-dep_Trfase_small"/>
</dbReference>
<evidence type="ECO:0000313" key="13">
    <source>
        <dbReference type="Proteomes" id="UP000215902"/>
    </source>
</evidence>
<comment type="catalytic activity">
    <reaction evidence="7">
        <text>L-serine + hexadecanoyl-CoA + H(+) = 3-oxosphinganine + CO2 + CoA</text>
        <dbReference type="Rhea" id="RHEA:14761"/>
        <dbReference type="ChEBI" id="CHEBI:15378"/>
        <dbReference type="ChEBI" id="CHEBI:16526"/>
        <dbReference type="ChEBI" id="CHEBI:33384"/>
        <dbReference type="ChEBI" id="CHEBI:57287"/>
        <dbReference type="ChEBI" id="CHEBI:57379"/>
        <dbReference type="ChEBI" id="CHEBI:58299"/>
        <dbReference type="EC" id="2.3.1.50"/>
    </reaction>
</comment>
<keyword evidence="10" id="KW-1133">Transmembrane helix</keyword>
<evidence type="ECO:0000256" key="4">
    <source>
        <dbReference type="ARBA" id="ARBA00022679"/>
    </source>
</evidence>
<dbReference type="Gene3D" id="3.90.1150.10">
    <property type="entry name" value="Aspartate Aminotransferase, domain 1"/>
    <property type="match status" value="1"/>
</dbReference>